<dbReference type="Proteomes" id="UP000189670">
    <property type="component" value="Unassembled WGS sequence"/>
</dbReference>
<dbReference type="PANTHER" id="PTHR34825:SF2">
    <property type="entry name" value="AAA-ATPASE-LIKE DOMAIN-CONTAINING PROTEIN"/>
    <property type="match status" value="1"/>
</dbReference>
<reference evidence="2" key="1">
    <citation type="submission" date="2012-11" db="EMBL/GenBank/DDBJ databases">
        <authorList>
            <person name="Lucero-Rivera Y.E."/>
            <person name="Tovar-Ramirez D."/>
        </authorList>
    </citation>
    <scope>NUCLEOTIDE SEQUENCE [LARGE SCALE GENOMIC DNA]</scope>
    <source>
        <strain evidence="2">Araruama</strain>
    </source>
</reference>
<organism evidence="1 2">
    <name type="scientific">Candidatus Magnetoglobus multicellularis str. Araruama</name>
    <dbReference type="NCBI Taxonomy" id="890399"/>
    <lineage>
        <taxon>Bacteria</taxon>
        <taxon>Pseudomonadati</taxon>
        <taxon>Thermodesulfobacteriota</taxon>
        <taxon>Desulfobacteria</taxon>
        <taxon>Desulfobacterales</taxon>
        <taxon>Desulfobacteraceae</taxon>
        <taxon>Candidatus Magnetoglobus</taxon>
    </lineage>
</organism>
<gene>
    <name evidence="1" type="ORF">OMM_00297</name>
</gene>
<name>A0A1V1PHB7_9BACT</name>
<proteinExistence type="predicted"/>
<comment type="caution">
    <text evidence="1">The sequence shown here is derived from an EMBL/GenBank/DDBJ whole genome shotgun (WGS) entry which is preliminary data.</text>
</comment>
<evidence type="ECO:0000313" key="1">
    <source>
        <dbReference type="EMBL" id="ETR74291.1"/>
    </source>
</evidence>
<accession>A0A1V1PHB7</accession>
<dbReference type="EMBL" id="ATBP01000012">
    <property type="protein sequence ID" value="ETR74291.1"/>
    <property type="molecule type" value="Genomic_DNA"/>
</dbReference>
<protein>
    <submittedName>
        <fullName evidence="1">Uncharacterized protein</fullName>
    </submittedName>
</protein>
<evidence type="ECO:0000313" key="2">
    <source>
        <dbReference type="Proteomes" id="UP000189670"/>
    </source>
</evidence>
<sequence>MKPFFKTLKEGRKNGSIANVFITGVLPITLDDLASGFTIADFLTLNPDFECMLGFTQSEVDQLLDDIYHDYEIDPGSRKEVGTVIKNHYNGYHFVDPSGEALYNSTILMFFLKWFLLKKEIPENLTDLNLRTDLSWVKRITGKNPEKTKEVIQKLNIGNLIPYDKDTLISKFNMSQFLTKFFPISFFI</sequence>
<dbReference type="AlphaFoldDB" id="A0A1V1PHB7"/>
<dbReference type="PANTHER" id="PTHR34825">
    <property type="entry name" value="CONSERVED PROTEIN, WITH A WEAK D-GALACTARATE DEHYDRATASE/ALTRONATE HYDROLASE DOMAIN"/>
    <property type="match status" value="1"/>
</dbReference>